<name>A0ABN3PWJ6_9ACTN</name>
<dbReference type="RefSeq" id="WP_344563938.1">
    <property type="nucleotide sequence ID" value="NZ_BAAARJ010000005.1"/>
</dbReference>
<protein>
    <submittedName>
        <fullName evidence="2">Uncharacterized protein</fullName>
    </submittedName>
</protein>
<keyword evidence="3" id="KW-1185">Reference proteome</keyword>
<comment type="caution">
    <text evidence="2">The sequence shown here is derived from an EMBL/GenBank/DDBJ whole genome shotgun (WGS) entry which is preliminary data.</text>
</comment>
<dbReference type="Proteomes" id="UP001501447">
    <property type="component" value="Unassembled WGS sequence"/>
</dbReference>
<keyword evidence="1" id="KW-0472">Membrane</keyword>
<dbReference type="EMBL" id="BAAARJ010000005">
    <property type="protein sequence ID" value="GAA2604684.1"/>
    <property type="molecule type" value="Genomic_DNA"/>
</dbReference>
<evidence type="ECO:0000256" key="1">
    <source>
        <dbReference type="SAM" id="Phobius"/>
    </source>
</evidence>
<feature type="transmembrane region" description="Helical" evidence="1">
    <location>
        <begin position="47"/>
        <end position="67"/>
    </location>
</feature>
<organism evidence="2 3">
    <name type="scientific">Streptomyces axinellae</name>
    <dbReference type="NCBI Taxonomy" id="552788"/>
    <lineage>
        <taxon>Bacteria</taxon>
        <taxon>Bacillati</taxon>
        <taxon>Actinomycetota</taxon>
        <taxon>Actinomycetes</taxon>
        <taxon>Kitasatosporales</taxon>
        <taxon>Streptomycetaceae</taxon>
        <taxon>Streptomyces</taxon>
    </lineage>
</organism>
<evidence type="ECO:0000313" key="2">
    <source>
        <dbReference type="EMBL" id="GAA2604684.1"/>
    </source>
</evidence>
<feature type="transmembrane region" description="Helical" evidence="1">
    <location>
        <begin position="88"/>
        <end position="106"/>
    </location>
</feature>
<proteinExistence type="predicted"/>
<reference evidence="2 3" key="1">
    <citation type="journal article" date="2019" name="Int. J. Syst. Evol. Microbiol.">
        <title>The Global Catalogue of Microorganisms (GCM) 10K type strain sequencing project: providing services to taxonomists for standard genome sequencing and annotation.</title>
        <authorList>
            <consortium name="The Broad Institute Genomics Platform"/>
            <consortium name="The Broad Institute Genome Sequencing Center for Infectious Disease"/>
            <person name="Wu L."/>
            <person name="Ma J."/>
        </authorList>
    </citation>
    <scope>NUCLEOTIDE SEQUENCE [LARGE SCALE GENOMIC DNA]</scope>
    <source>
        <strain evidence="2 3">JCM 16373</strain>
    </source>
</reference>
<gene>
    <name evidence="2" type="ORF">GCM10009863_17770</name>
</gene>
<sequence length="117" mass="12082">MDKRVESSGAIGCLVAIAAAAAGFAVWRHGAGPGLSGGFEGERDWSLLYGELPVMLLGVPAVTLAVWRLTGSALSRRTGRVTRTVIPLAAASAAVAMLAWASLAWLDTRVAPFVHPG</sequence>
<accession>A0ABN3PWJ6</accession>
<keyword evidence="1" id="KW-1133">Transmembrane helix</keyword>
<evidence type="ECO:0000313" key="3">
    <source>
        <dbReference type="Proteomes" id="UP001501447"/>
    </source>
</evidence>
<feature type="transmembrane region" description="Helical" evidence="1">
    <location>
        <begin position="7"/>
        <end position="27"/>
    </location>
</feature>
<keyword evidence="1" id="KW-0812">Transmembrane</keyword>